<gene>
    <name evidence="1" type="primary">spaL_3</name>
    <name evidence="1" type="ORF">NCTC11938_02924</name>
</gene>
<keyword evidence="1" id="KW-0378">Hydrolase</keyword>
<dbReference type="EC" id="3.6.3.14" evidence="1"/>
<dbReference type="Proteomes" id="UP000254191">
    <property type="component" value="Unassembled WGS sequence"/>
</dbReference>
<reference evidence="1 2" key="1">
    <citation type="submission" date="2018-06" db="EMBL/GenBank/DDBJ databases">
        <authorList>
            <consortium name="Pathogen Informatics"/>
            <person name="Doyle S."/>
        </authorList>
    </citation>
    <scope>NUCLEOTIDE SEQUENCE [LARGE SCALE GENOMIC DNA]</scope>
    <source>
        <strain evidence="1 2">NCTC11938</strain>
    </source>
</reference>
<protein>
    <submittedName>
        <fullName evidence="1">ATP synthase SpaL</fullName>
        <ecNumber evidence="1">3.6.3.14</ecNumber>
    </submittedName>
</protein>
<name>A0A379GDM2_PROMI</name>
<dbReference type="EMBL" id="UGTS01000005">
    <property type="protein sequence ID" value="SUC38653.1"/>
    <property type="molecule type" value="Genomic_DNA"/>
</dbReference>
<evidence type="ECO:0000313" key="2">
    <source>
        <dbReference type="Proteomes" id="UP000254191"/>
    </source>
</evidence>
<dbReference type="GO" id="GO:0016787">
    <property type="term" value="F:hydrolase activity"/>
    <property type="evidence" value="ECO:0007669"/>
    <property type="project" value="UniProtKB-KW"/>
</dbReference>
<dbReference type="AlphaFoldDB" id="A0A379GDM2"/>
<sequence length="71" mass="8090">MFHNAAHPLRIQGNILEVMLRDVFIGEVCQLKENIFSENILGEAIVIGFHNNIAILSMMGKRSRLLFTNYS</sequence>
<evidence type="ECO:0000313" key="1">
    <source>
        <dbReference type="EMBL" id="SUC38653.1"/>
    </source>
</evidence>
<organism evidence="1 2">
    <name type="scientific">Proteus mirabilis</name>
    <dbReference type="NCBI Taxonomy" id="584"/>
    <lineage>
        <taxon>Bacteria</taxon>
        <taxon>Pseudomonadati</taxon>
        <taxon>Pseudomonadota</taxon>
        <taxon>Gammaproteobacteria</taxon>
        <taxon>Enterobacterales</taxon>
        <taxon>Morganellaceae</taxon>
        <taxon>Proteus</taxon>
    </lineage>
</organism>
<proteinExistence type="predicted"/>
<accession>A0A379GDM2</accession>